<reference evidence="1 2" key="1">
    <citation type="submission" date="2019-08" db="EMBL/GenBank/DDBJ databases">
        <title>Archaea genome.</title>
        <authorList>
            <person name="Kajale S."/>
            <person name="Shouche Y."/>
            <person name="Deshpande N."/>
            <person name="Sharma A."/>
        </authorList>
    </citation>
    <scope>NUCLEOTIDE SEQUENCE [LARGE SCALE GENOMIC DNA]</scope>
    <source>
        <strain evidence="1 2">ESP3B_9</strain>
    </source>
</reference>
<sequence>MRTPNRLENSGRRRLLRAVGAGLAAGTSASTAGCLASMPTLGQQIRYADVDVPTSGEPIYREWIPARSALEHADGGWRTVRYATPNAMGEDVVGATDPLPEQVLRARLDYLGVGYDTYDHVLSVGPVTVCLGSFDAATVRDTVLETGYEERGDYAGYDLFERTDLTRGVAVRDGAVLFRHRANASGPLEPADLEVVIDAEAGRVPRRADEDDDFDAVVRATGSHPTVQLFEGWGPIVRDLSEGFAARSSSMAYAYDEEYVYHRTVCRFEASAGLTAREVEDVLTRQNRVVEADGVEVVIDEPFLWVDLRESHEEFRSRVGDDRRYPQITWGVSVDGDGTEFTLRHDGGDPVDTDRLTLYLDSRSRVDPGIAPQFDDEFGVLEPGDSLTVDSFEGDRDDSVALLYSPPETNDGTVMVRFVPERVAQNGE</sequence>
<keyword evidence="2" id="KW-1185">Reference proteome</keyword>
<name>A0A5D5AKM0_9EURY</name>
<dbReference type="Proteomes" id="UP000324104">
    <property type="component" value="Unassembled WGS sequence"/>
</dbReference>
<dbReference type="EMBL" id="VTAW01000008">
    <property type="protein sequence ID" value="TYT62438.1"/>
    <property type="molecule type" value="Genomic_DNA"/>
</dbReference>
<proteinExistence type="predicted"/>
<protein>
    <submittedName>
        <fullName evidence="1">Uncharacterized protein</fullName>
    </submittedName>
</protein>
<gene>
    <name evidence="1" type="ORF">FYC77_08045</name>
</gene>
<organism evidence="1 2">
    <name type="scientific">Natrialba swarupiae</name>
    <dbReference type="NCBI Taxonomy" id="2448032"/>
    <lineage>
        <taxon>Archaea</taxon>
        <taxon>Methanobacteriati</taxon>
        <taxon>Methanobacteriota</taxon>
        <taxon>Stenosarchaea group</taxon>
        <taxon>Halobacteria</taxon>
        <taxon>Halobacteriales</taxon>
        <taxon>Natrialbaceae</taxon>
        <taxon>Natrialba</taxon>
    </lineage>
</organism>
<dbReference type="PROSITE" id="PS51257">
    <property type="entry name" value="PROKAR_LIPOPROTEIN"/>
    <property type="match status" value="1"/>
</dbReference>
<evidence type="ECO:0000313" key="2">
    <source>
        <dbReference type="Proteomes" id="UP000324104"/>
    </source>
</evidence>
<evidence type="ECO:0000313" key="1">
    <source>
        <dbReference type="EMBL" id="TYT62438.1"/>
    </source>
</evidence>
<dbReference type="RefSeq" id="WP_149080989.1">
    <property type="nucleotide sequence ID" value="NZ_VTAW01000008.1"/>
</dbReference>
<comment type="caution">
    <text evidence="1">The sequence shown here is derived from an EMBL/GenBank/DDBJ whole genome shotgun (WGS) entry which is preliminary data.</text>
</comment>
<dbReference type="AlphaFoldDB" id="A0A5D5AKM0"/>
<accession>A0A5D5AKM0</accession>